<comment type="caution">
    <text evidence="3">The sequence shown here is derived from an EMBL/GenBank/DDBJ whole genome shotgun (WGS) entry which is preliminary data.</text>
</comment>
<sequence>MFHIASEKEELQQKIKIISMSTSGRETLLRSQLAEINSQLLSLQVKKQHEHQKIKENKDKCVAEMEKLKESLHKLEQDYSVKSISSKNRYKMQNASNQAKLKTYQDAVADLEKRLDQISEDKTSLTRKHENLAKMIDQHRNMISMTREELVLRYYLRGESIAENEQAEESLESLREIALESFNSQELKDYFEGCKRIKAEQEEIIVKIRETQAKMDRIKKDSSETEKILKDNEKNLDNFYREILSEKDEQEIENLEHLIKETCENIGLEHLETVILSLNAFENFDIDEEILKIQLQKVETEEYSIKDTWAQESQILQETINSIPSEEQDLKQRYEQEYKLKCQSFFNKTAAITQWRSEVLSALSKSSQHSLPVKDRAIFLEFRNLSVSNIDNLQSQKSFENILTMYIEKLSTREKIIQENMKKLMKYKIGKENALKKIKNESMSMRALEKFKLTEQLNLTNLICKEKSLVLFIKNAEPELIIQVESLTKRIGYWSGKIETQSSIIENYLKPSFTNASDSLKTMLKESQHCKLIIKDLTEEENTMTMQLEQILEKQHSFMLNSLNETSMITEPDMSDIVDSIEKVASEIEIANRKVMLLDNEYMSISGKLQEEENILNMKLLSLNAAMKNLAIEQKKLEDYEFRLQKIEENEAAPIPECMVDKTRAKSMNRFSIPSTETPEKSTSEVDSMASSHSRGFQKTGSSERSPATIKILKVVQDDMNPIEKNILDRLTPLLEGSEMYKRFSQRSSLKQEEFDPLDYKKNPPETCGFGVRMFKLSKCLTRIDVKHCLRNGFDSAIQIDSILKIIVPQSTSAILKVQKRIGKGEIEYTEKTTKDTSYENMKERGYLDLKSKIFIERASACKWYPFSIALVQGGRIELIAKNYLIFKGWVNGINCLLKNKKIVSKVKSRISSIYL</sequence>
<evidence type="ECO:0000256" key="1">
    <source>
        <dbReference type="SAM" id="Coils"/>
    </source>
</evidence>
<name>A0A1R2CP91_9CILI</name>
<gene>
    <name evidence="3" type="ORF">SteCoe_6796</name>
</gene>
<keyword evidence="1" id="KW-0175">Coiled coil</keyword>
<reference evidence="3 4" key="1">
    <citation type="submission" date="2016-11" db="EMBL/GenBank/DDBJ databases">
        <title>The macronuclear genome of Stentor coeruleus: a giant cell with tiny introns.</title>
        <authorList>
            <person name="Slabodnick M."/>
            <person name="Ruby J.G."/>
            <person name="Reiff S.B."/>
            <person name="Swart E.C."/>
            <person name="Gosai S."/>
            <person name="Prabakaran S."/>
            <person name="Witkowska E."/>
            <person name="Larue G.E."/>
            <person name="Fisher S."/>
            <person name="Freeman R.M."/>
            <person name="Gunawardena J."/>
            <person name="Chu W."/>
            <person name="Stover N.A."/>
            <person name="Gregory B.D."/>
            <person name="Nowacki M."/>
            <person name="Derisi J."/>
            <person name="Roy S.W."/>
            <person name="Marshall W.F."/>
            <person name="Sood P."/>
        </authorList>
    </citation>
    <scope>NUCLEOTIDE SEQUENCE [LARGE SCALE GENOMIC DNA]</scope>
    <source>
        <strain evidence="3">WM001</strain>
    </source>
</reference>
<feature type="coiled-coil region" evidence="1">
    <location>
        <begin position="51"/>
        <end position="128"/>
    </location>
</feature>
<evidence type="ECO:0000313" key="4">
    <source>
        <dbReference type="Proteomes" id="UP000187209"/>
    </source>
</evidence>
<keyword evidence="4" id="KW-1185">Reference proteome</keyword>
<proteinExistence type="predicted"/>
<organism evidence="3 4">
    <name type="scientific">Stentor coeruleus</name>
    <dbReference type="NCBI Taxonomy" id="5963"/>
    <lineage>
        <taxon>Eukaryota</taxon>
        <taxon>Sar</taxon>
        <taxon>Alveolata</taxon>
        <taxon>Ciliophora</taxon>
        <taxon>Postciliodesmatophora</taxon>
        <taxon>Heterotrichea</taxon>
        <taxon>Heterotrichida</taxon>
        <taxon>Stentoridae</taxon>
        <taxon>Stentor</taxon>
    </lineage>
</organism>
<dbReference type="EMBL" id="MPUH01000095">
    <property type="protein sequence ID" value="OMJ90814.1"/>
    <property type="molecule type" value="Genomic_DNA"/>
</dbReference>
<dbReference type="OrthoDB" id="313596at2759"/>
<accession>A0A1R2CP91</accession>
<evidence type="ECO:0008006" key="5">
    <source>
        <dbReference type="Google" id="ProtNLM"/>
    </source>
</evidence>
<feature type="coiled-coil region" evidence="1">
    <location>
        <begin position="229"/>
        <end position="265"/>
    </location>
</feature>
<feature type="region of interest" description="Disordered" evidence="2">
    <location>
        <begin position="672"/>
        <end position="703"/>
    </location>
</feature>
<feature type="coiled-coil region" evidence="1">
    <location>
        <begin position="581"/>
        <end position="650"/>
    </location>
</feature>
<dbReference type="AlphaFoldDB" id="A0A1R2CP91"/>
<dbReference type="Proteomes" id="UP000187209">
    <property type="component" value="Unassembled WGS sequence"/>
</dbReference>
<evidence type="ECO:0000313" key="3">
    <source>
        <dbReference type="EMBL" id="OMJ90814.1"/>
    </source>
</evidence>
<feature type="compositionally biased region" description="Polar residues" evidence="2">
    <location>
        <begin position="685"/>
        <end position="703"/>
    </location>
</feature>
<protein>
    <recommendedName>
        <fullName evidence="5">PH domain-containing protein</fullName>
    </recommendedName>
</protein>
<evidence type="ECO:0000256" key="2">
    <source>
        <dbReference type="SAM" id="MobiDB-lite"/>
    </source>
</evidence>